<dbReference type="Gene3D" id="3.30.300.30">
    <property type="match status" value="1"/>
</dbReference>
<dbReference type="InterPro" id="IPR025110">
    <property type="entry name" value="AMP-bd_C"/>
</dbReference>
<protein>
    <submittedName>
        <fullName evidence="4">AMP-binding protein</fullName>
    </submittedName>
</protein>
<dbReference type="PANTHER" id="PTHR43767:SF1">
    <property type="entry name" value="NONRIBOSOMAL PEPTIDE SYNTHASE PES1 (EUROFUNG)-RELATED"/>
    <property type="match status" value="1"/>
</dbReference>
<evidence type="ECO:0000259" key="2">
    <source>
        <dbReference type="Pfam" id="PF00501"/>
    </source>
</evidence>
<dbReference type="EMBL" id="CP089984">
    <property type="protein sequence ID" value="WXB19333.1"/>
    <property type="molecule type" value="Genomic_DNA"/>
</dbReference>
<feature type="domain" description="AMP-binding enzyme C-terminal" evidence="3">
    <location>
        <begin position="423"/>
        <end position="497"/>
    </location>
</feature>
<accession>A0ABZ2MA05</accession>
<dbReference type="Pfam" id="PF00501">
    <property type="entry name" value="AMP-binding"/>
    <property type="match status" value="1"/>
</dbReference>
<feature type="domain" description="AMP-dependent synthetase/ligase" evidence="2">
    <location>
        <begin position="16"/>
        <end position="372"/>
    </location>
</feature>
<keyword evidence="5" id="KW-1185">Reference proteome</keyword>
<evidence type="ECO:0000313" key="5">
    <source>
        <dbReference type="Proteomes" id="UP001370348"/>
    </source>
</evidence>
<dbReference type="Pfam" id="PF13193">
    <property type="entry name" value="AMP-binding_C"/>
    <property type="match status" value="1"/>
</dbReference>
<dbReference type="InterPro" id="IPR050237">
    <property type="entry name" value="ATP-dep_AMP-bd_enzyme"/>
</dbReference>
<feature type="compositionally biased region" description="Low complexity" evidence="1">
    <location>
        <begin position="503"/>
        <end position="514"/>
    </location>
</feature>
<dbReference type="PROSITE" id="PS00455">
    <property type="entry name" value="AMP_BINDING"/>
    <property type="match status" value="1"/>
</dbReference>
<dbReference type="PANTHER" id="PTHR43767">
    <property type="entry name" value="LONG-CHAIN-FATTY-ACID--COA LIGASE"/>
    <property type="match status" value="1"/>
</dbReference>
<evidence type="ECO:0000259" key="3">
    <source>
        <dbReference type="Pfam" id="PF13193"/>
    </source>
</evidence>
<reference evidence="4 5" key="1">
    <citation type="submission" date="2021-12" db="EMBL/GenBank/DDBJ databases">
        <title>Discovery of the Pendulisporaceae a myxobacterial family with distinct sporulation behavior and unique specialized metabolism.</title>
        <authorList>
            <person name="Garcia R."/>
            <person name="Popoff A."/>
            <person name="Bader C.D."/>
            <person name="Loehr J."/>
            <person name="Walesch S."/>
            <person name="Walt C."/>
            <person name="Boldt J."/>
            <person name="Bunk B."/>
            <person name="Haeckl F.J.F.P.J."/>
            <person name="Gunesch A.P."/>
            <person name="Birkelbach J."/>
            <person name="Nuebel U."/>
            <person name="Pietschmann T."/>
            <person name="Bach T."/>
            <person name="Mueller R."/>
        </authorList>
    </citation>
    <scope>NUCLEOTIDE SEQUENCE [LARGE SCALE GENOMIC DNA]</scope>
    <source>
        <strain evidence="4 5">MSr11954</strain>
    </source>
</reference>
<dbReference type="InterPro" id="IPR000873">
    <property type="entry name" value="AMP-dep_synth/lig_dom"/>
</dbReference>
<dbReference type="SUPFAM" id="SSF56801">
    <property type="entry name" value="Acetyl-CoA synthetase-like"/>
    <property type="match status" value="1"/>
</dbReference>
<proteinExistence type="predicted"/>
<evidence type="ECO:0000313" key="4">
    <source>
        <dbReference type="EMBL" id="WXB19333.1"/>
    </source>
</evidence>
<name>A0ABZ2MA05_9BACT</name>
<sequence length="524" mass="55193">MHAPTTPIHPQPLLDALARSPDVPAFERGSRIVTRGELLETASRIAVGMRAASLGPGSGIGIATAVSPEGVAVYLAAYALGCRVVGLRTSGGSRQLAQMLGTGLDAIVVDPSAQVLPEIARAIPMLTIGGGQGGTDLLASPARDEPLIAQARADDVARLVYTSGSTGAPKACAQTYRALSTHYLWQPDHWTNVIAELASRFGRYLLFGDLASPVVFDYLGLCLLGGGTAVIPDPGQGALFPYAIERHRITASIMNVPRLYQMLDVLRDKPVDVGSLRAIMVSGSPLAPHRLEAALHRLGPVVYQGYGQNEHGMISLLTPEDIGQGHPSVLASVGRPHPFVELRVCAKDGEPVPAGTTGEICVRSPYMMMGYWADPEESAAVLRDGWLHTRDLGYLDPQGFVHLVGRARDIILVNAEICHAGAIERLLAAHPDVDQAYVVGTPDDKTGEAIHAFIVPAAGTVPNASVLSAIVRAELGEASVPKSIRIVDGVPIAPSGKPDKRALLPSLSSESSDPSSDKRSSGER</sequence>
<dbReference type="Proteomes" id="UP001370348">
    <property type="component" value="Chromosome"/>
</dbReference>
<feature type="compositionally biased region" description="Basic and acidic residues" evidence="1">
    <location>
        <begin position="515"/>
        <end position="524"/>
    </location>
</feature>
<evidence type="ECO:0000256" key="1">
    <source>
        <dbReference type="SAM" id="MobiDB-lite"/>
    </source>
</evidence>
<dbReference type="InterPro" id="IPR042099">
    <property type="entry name" value="ANL_N_sf"/>
</dbReference>
<dbReference type="Gene3D" id="3.40.50.12780">
    <property type="entry name" value="N-terminal domain of ligase-like"/>
    <property type="match status" value="1"/>
</dbReference>
<dbReference type="InterPro" id="IPR020845">
    <property type="entry name" value="AMP-binding_CS"/>
</dbReference>
<organism evidence="4 5">
    <name type="scientific">Pendulispora albinea</name>
    <dbReference type="NCBI Taxonomy" id="2741071"/>
    <lineage>
        <taxon>Bacteria</taxon>
        <taxon>Pseudomonadati</taxon>
        <taxon>Myxococcota</taxon>
        <taxon>Myxococcia</taxon>
        <taxon>Myxococcales</taxon>
        <taxon>Sorangiineae</taxon>
        <taxon>Pendulisporaceae</taxon>
        <taxon>Pendulispora</taxon>
    </lineage>
</organism>
<dbReference type="RefSeq" id="WP_394828953.1">
    <property type="nucleotide sequence ID" value="NZ_CP089984.1"/>
</dbReference>
<feature type="region of interest" description="Disordered" evidence="1">
    <location>
        <begin position="491"/>
        <end position="524"/>
    </location>
</feature>
<gene>
    <name evidence="4" type="ORF">LZC94_19145</name>
</gene>
<dbReference type="InterPro" id="IPR045851">
    <property type="entry name" value="AMP-bd_C_sf"/>
</dbReference>